<dbReference type="AlphaFoldDB" id="A0AB72UF80"/>
<dbReference type="EMBL" id="CP004388">
    <property type="protein sequence ID" value="AJD52664.1"/>
    <property type="molecule type" value="Genomic_DNA"/>
</dbReference>
<organism evidence="2 3">
    <name type="scientific">Thalassospira xiamenensis M-5 = DSM 17429</name>
    <dbReference type="NCBI Taxonomy" id="1123366"/>
    <lineage>
        <taxon>Bacteria</taxon>
        <taxon>Pseudomonadati</taxon>
        <taxon>Pseudomonadota</taxon>
        <taxon>Alphaproteobacteria</taxon>
        <taxon>Rhodospirillales</taxon>
        <taxon>Thalassospiraceae</taxon>
        <taxon>Thalassospira</taxon>
    </lineage>
</organism>
<dbReference type="GeneID" id="31928226"/>
<feature type="transmembrane region" description="Helical" evidence="1">
    <location>
        <begin position="180"/>
        <end position="204"/>
    </location>
</feature>
<evidence type="ECO:0000313" key="2">
    <source>
        <dbReference type="EMBL" id="AJD52664.1"/>
    </source>
</evidence>
<feature type="transmembrane region" description="Helical" evidence="1">
    <location>
        <begin position="30"/>
        <end position="50"/>
    </location>
</feature>
<keyword evidence="1" id="KW-1133">Transmembrane helix</keyword>
<feature type="transmembrane region" description="Helical" evidence="1">
    <location>
        <begin position="56"/>
        <end position="74"/>
    </location>
</feature>
<evidence type="ECO:0000256" key="1">
    <source>
        <dbReference type="SAM" id="Phobius"/>
    </source>
</evidence>
<keyword evidence="1" id="KW-0812">Transmembrane</keyword>
<sequence>MLDEITSEVAKTPNGIWKESILALYKNWRLVLVLGGGVACVNVATTFLTVDLVGKVLQWLAEVAIIYVGCGWVLSGVSGKPDVSGVGYIQRRDFCVRVVILYSLAAMPNQFFLLLYTGSFDWSYPLLADNSRAIASALIRWSSIWLVGALLITWLPAALRLDDDTGILHALQRGWKTIGYVVVQFLIGPTVLIVVKELCGVIFADVAIEALVASGGVGDGMYRLISVSALFAMFGVVFKLWWAMMVGIVAARAYIIARQDINLE</sequence>
<accession>A0AB72UF80</accession>
<evidence type="ECO:0000313" key="3">
    <source>
        <dbReference type="Proteomes" id="UP000007127"/>
    </source>
</evidence>
<proteinExistence type="predicted"/>
<dbReference type="KEGG" id="txi:TH3_12740"/>
<dbReference type="Proteomes" id="UP000007127">
    <property type="component" value="Chromosome"/>
</dbReference>
<feature type="transmembrane region" description="Helical" evidence="1">
    <location>
        <begin position="94"/>
        <end position="118"/>
    </location>
</feature>
<dbReference type="RefSeq" id="WP_007091404.1">
    <property type="nucleotide sequence ID" value="NZ_CP004388.1"/>
</dbReference>
<evidence type="ECO:0008006" key="4">
    <source>
        <dbReference type="Google" id="ProtNLM"/>
    </source>
</evidence>
<feature type="transmembrane region" description="Helical" evidence="1">
    <location>
        <begin position="224"/>
        <end position="251"/>
    </location>
</feature>
<protein>
    <recommendedName>
        <fullName evidence="4">Transmembrane protein</fullName>
    </recommendedName>
</protein>
<reference evidence="2 3" key="1">
    <citation type="journal article" date="2012" name="J. Bacteriol.">
        <title>Genome sequence of Thalassospira xiamenensis type strain M-5.</title>
        <authorList>
            <person name="Lai Q."/>
            <person name="Shao Z."/>
        </authorList>
    </citation>
    <scope>NUCLEOTIDE SEQUENCE [LARGE SCALE GENOMIC DNA]</scope>
    <source>
        <strain evidence="2 3">M-5</strain>
    </source>
</reference>
<feature type="transmembrane region" description="Helical" evidence="1">
    <location>
        <begin position="138"/>
        <end position="159"/>
    </location>
</feature>
<gene>
    <name evidence="2" type="ORF">TH3_12740</name>
</gene>
<keyword evidence="1" id="KW-0472">Membrane</keyword>
<name>A0AB72UF80_9PROT</name>